<evidence type="ECO:0000313" key="4">
    <source>
        <dbReference type="EMBL" id="KAL2057313.1"/>
    </source>
</evidence>
<keyword evidence="5" id="KW-1185">Reference proteome</keyword>
<evidence type="ECO:0000313" key="5">
    <source>
        <dbReference type="Proteomes" id="UP001590951"/>
    </source>
</evidence>
<organism evidence="4 5">
    <name type="scientific">Lepraria finkii</name>
    <dbReference type="NCBI Taxonomy" id="1340010"/>
    <lineage>
        <taxon>Eukaryota</taxon>
        <taxon>Fungi</taxon>
        <taxon>Dikarya</taxon>
        <taxon>Ascomycota</taxon>
        <taxon>Pezizomycotina</taxon>
        <taxon>Lecanoromycetes</taxon>
        <taxon>OSLEUM clade</taxon>
        <taxon>Lecanoromycetidae</taxon>
        <taxon>Lecanorales</taxon>
        <taxon>Lecanorineae</taxon>
        <taxon>Stereocaulaceae</taxon>
        <taxon>Lepraria</taxon>
    </lineage>
</organism>
<dbReference type="PANTHER" id="PTHR37534">
    <property type="entry name" value="TRANSCRIPTIONAL ACTIVATOR PROTEIN UGA3"/>
    <property type="match status" value="1"/>
</dbReference>
<accession>A0ABR4BHM3</accession>
<proteinExistence type="predicted"/>
<keyword evidence="2" id="KW-0539">Nucleus</keyword>
<dbReference type="InterPro" id="IPR021858">
    <property type="entry name" value="Fun_TF"/>
</dbReference>
<protein>
    <recommendedName>
        <fullName evidence="3">Clr5 domain-containing protein</fullName>
    </recommendedName>
</protein>
<evidence type="ECO:0000259" key="3">
    <source>
        <dbReference type="Pfam" id="PF14420"/>
    </source>
</evidence>
<dbReference type="Pfam" id="PF11951">
    <property type="entry name" value="Fungal_trans_2"/>
    <property type="match status" value="1"/>
</dbReference>
<feature type="domain" description="Clr5" evidence="3">
    <location>
        <begin position="24"/>
        <end position="76"/>
    </location>
</feature>
<comment type="subcellular location">
    <subcellularLocation>
        <location evidence="1">Nucleus</location>
    </subcellularLocation>
</comment>
<evidence type="ECO:0000256" key="1">
    <source>
        <dbReference type="ARBA" id="ARBA00004123"/>
    </source>
</evidence>
<dbReference type="Proteomes" id="UP001590951">
    <property type="component" value="Unassembled WGS sequence"/>
</dbReference>
<dbReference type="EMBL" id="JBHFEH010000005">
    <property type="protein sequence ID" value="KAL2057313.1"/>
    <property type="molecule type" value="Genomic_DNA"/>
</dbReference>
<gene>
    <name evidence="4" type="ORF">ABVK25_002366</name>
</gene>
<reference evidence="4 5" key="1">
    <citation type="submission" date="2024-09" db="EMBL/GenBank/DDBJ databases">
        <title>Rethinking Asexuality: The Enigmatic Case of Functional Sexual Genes in Lepraria (Stereocaulaceae).</title>
        <authorList>
            <person name="Doellman M."/>
            <person name="Sun Y."/>
            <person name="Barcenas-Pena A."/>
            <person name="Lumbsch H.T."/>
            <person name="Grewe F."/>
        </authorList>
    </citation>
    <scope>NUCLEOTIDE SEQUENCE [LARGE SCALE GENOMIC DNA]</scope>
    <source>
        <strain evidence="4 5">Grewe 0041</strain>
    </source>
</reference>
<dbReference type="PANTHER" id="PTHR37534:SF43">
    <property type="entry name" value="FINGER DOMAIN PROTEIN, PUTATIVE (AFU_ORTHOLOGUE AFUA_1G01850)-RELATED"/>
    <property type="match status" value="1"/>
</dbReference>
<name>A0ABR4BHM3_9LECA</name>
<dbReference type="Pfam" id="PF14420">
    <property type="entry name" value="Clr5"/>
    <property type="match status" value="1"/>
</dbReference>
<comment type="caution">
    <text evidence="4">The sequence shown here is derived from an EMBL/GenBank/DDBJ whole genome shotgun (WGS) entry which is preliminary data.</text>
</comment>
<evidence type="ECO:0000256" key="2">
    <source>
        <dbReference type="ARBA" id="ARBA00023242"/>
    </source>
</evidence>
<dbReference type="InterPro" id="IPR025676">
    <property type="entry name" value="Clr5_dom"/>
</dbReference>
<sequence length="667" mass="76219">MAPTSPEFVFGPVLFSKPKKPVSSKDWEEQRENFTRLYAIENHSLRVTMVEMRRLYSFEATERQYKRRIAQWHLDKKVKDDEMRIMLRNQKQRKREGKKSIFTIRGRRVNPKKIEQFSHRDVSWKDSQSNGEPIWSPMLSTSDITRLVRTKSDQKLQTDIKFGEPNISQPASVKRGEKAGDRTGIVTLPPISSLIGFSPGAKNLSEAFCGVDKETQAGSPLTTMKVFQSLDTVFHGLDVNFIDRDIQLGDIAGEETELNHHGSKIAYEIPKSLMPLPDALSKNPVKFLYFHHFINHTSKLLVTHDCLNNPFKTILPQMATSDSSLLNMFLAYSAIHRSALQGYSMPERRIYLYINEAIPILQQAISYPSHQVPMATIAVTIMMASMGYMFWLPSAPTVLSSASWRIHLKAAKQLIKLYWPPKRYLHDPTLWFLVQWFFRLDVQWLFRQEGSRGSSEHEIDKPLLFEIYGDKSWQRSHFLGDCRIQCFLGVTLRCLMRLTKAAELAREVSEEKSVAVTDESTTWEPSARITEEAVQLKADLELGVSSWVSQSTCPLFINSNSELLAEMNRQFQFAALIHLNRRVFRLQSSHPDVQGPVGNILNSIEFLNQKVGVNAALLYPLATAGCEALGPGQRNLALEQCRRIELVGHTCARGVRDMMQKLWTKQS</sequence>